<gene>
    <name evidence="5" type="ORF">MAR_000088</name>
</gene>
<dbReference type="InterPro" id="IPR001368">
    <property type="entry name" value="TNFR/NGFR_Cys_rich_reg"/>
</dbReference>
<keyword evidence="6" id="KW-1185">Reference proteome</keyword>
<evidence type="ECO:0000256" key="1">
    <source>
        <dbReference type="PROSITE-ProRule" id="PRU00206"/>
    </source>
</evidence>
<evidence type="ECO:0000313" key="6">
    <source>
        <dbReference type="Proteomes" id="UP001164746"/>
    </source>
</evidence>
<keyword evidence="3" id="KW-0812">Transmembrane</keyword>
<sequence length="463" mass="51604">MKDIELSPEFLNNVEEKPQEVARFRYLTSKQQESARLRHLSCICGHTPSYLRSRFGSHLCIHLLIHLQGPQGTQLWRFVVLGAYKAICGLQLKNRRVIRYLLVVSGMNNVASTETEINFITSQNITAVGNDLHESIFSFTFVESSLHHWSKTPEEDVVEWFCLCARSLGAGVILAYDGRLVIAGDTLLQTPNSLPTLVLGQCSDMGPFLIVFGIIVSLNFLSNSNAAANITCDTGHYHHLDLDKCVECSSCNEEPVMWPCQGTKDTQCGILQFTFSDFSFMNSQSYGEVGSDGDGVAKAPRIMGSEAEERQWQTVAFVLIGMISFLVILATIVIIISCHKFRNYPWLCKTVTTETGDDAENGYVVIHRFMPPSASPPVISECSQPLVTPPTEEANVQTEPTHFFIQYNNSARRSRAYTPKRRLMNEYVDDVFESDDSSGSRTLSKQLAPIPEKSDQEEEGGGC</sequence>
<keyword evidence="3" id="KW-0472">Membrane</keyword>
<feature type="repeat" description="TNFR-Cys" evidence="1">
    <location>
        <begin position="231"/>
        <end position="268"/>
    </location>
</feature>
<evidence type="ECO:0000256" key="3">
    <source>
        <dbReference type="SAM" id="Phobius"/>
    </source>
</evidence>
<organism evidence="5 6">
    <name type="scientific">Mya arenaria</name>
    <name type="common">Soft-shell clam</name>
    <dbReference type="NCBI Taxonomy" id="6604"/>
    <lineage>
        <taxon>Eukaryota</taxon>
        <taxon>Metazoa</taxon>
        <taxon>Spiralia</taxon>
        <taxon>Lophotrochozoa</taxon>
        <taxon>Mollusca</taxon>
        <taxon>Bivalvia</taxon>
        <taxon>Autobranchia</taxon>
        <taxon>Heteroconchia</taxon>
        <taxon>Euheterodonta</taxon>
        <taxon>Imparidentia</taxon>
        <taxon>Neoheterodontei</taxon>
        <taxon>Myida</taxon>
        <taxon>Myoidea</taxon>
        <taxon>Myidae</taxon>
        <taxon>Mya</taxon>
    </lineage>
</organism>
<dbReference type="Gene3D" id="4.10.400.20">
    <property type="match status" value="1"/>
</dbReference>
<accession>A0ABY7F8F3</accession>
<name>A0ABY7F8F3_MYAAR</name>
<keyword evidence="3" id="KW-1133">Transmembrane helix</keyword>
<protein>
    <recommendedName>
        <fullName evidence="4">TNFR-Cys domain-containing protein</fullName>
    </recommendedName>
</protein>
<proteinExistence type="predicted"/>
<dbReference type="Proteomes" id="UP001164746">
    <property type="component" value="Chromosome 11"/>
</dbReference>
<evidence type="ECO:0000313" key="5">
    <source>
        <dbReference type="EMBL" id="WAR18250.1"/>
    </source>
</evidence>
<feature type="domain" description="TNFR-Cys" evidence="4">
    <location>
        <begin position="231"/>
        <end position="268"/>
    </location>
</feature>
<feature type="region of interest" description="Disordered" evidence="2">
    <location>
        <begin position="432"/>
        <end position="463"/>
    </location>
</feature>
<feature type="transmembrane region" description="Helical" evidence="3">
    <location>
        <begin position="315"/>
        <end position="336"/>
    </location>
</feature>
<dbReference type="EMBL" id="CP111022">
    <property type="protein sequence ID" value="WAR18250.1"/>
    <property type="molecule type" value="Genomic_DNA"/>
</dbReference>
<evidence type="ECO:0000256" key="2">
    <source>
        <dbReference type="SAM" id="MobiDB-lite"/>
    </source>
</evidence>
<comment type="caution">
    <text evidence="1">Lacks conserved residue(s) required for the propagation of feature annotation.</text>
</comment>
<reference evidence="5" key="1">
    <citation type="submission" date="2022-11" db="EMBL/GenBank/DDBJ databases">
        <title>Centuries of genome instability and evolution in soft-shell clam transmissible cancer (bioRxiv).</title>
        <authorList>
            <person name="Hart S.F.M."/>
            <person name="Yonemitsu M.A."/>
            <person name="Giersch R.M."/>
            <person name="Beal B.F."/>
            <person name="Arriagada G."/>
            <person name="Davis B.W."/>
            <person name="Ostrander E.A."/>
            <person name="Goff S.P."/>
            <person name="Metzger M.J."/>
        </authorList>
    </citation>
    <scope>NUCLEOTIDE SEQUENCE</scope>
    <source>
        <strain evidence="5">MELC-2E11</strain>
        <tissue evidence="5">Siphon/mantle</tissue>
    </source>
</reference>
<evidence type="ECO:0000259" key="4">
    <source>
        <dbReference type="PROSITE" id="PS50050"/>
    </source>
</evidence>
<dbReference type="PROSITE" id="PS50050">
    <property type="entry name" value="TNFR_NGFR_2"/>
    <property type="match status" value="1"/>
</dbReference>
<dbReference type="PROSITE" id="PS00652">
    <property type="entry name" value="TNFR_NGFR_1"/>
    <property type="match status" value="1"/>
</dbReference>